<keyword evidence="7" id="KW-1185">Reference proteome</keyword>
<comment type="similarity">
    <text evidence="1">Belongs to the CRISPR-associated Csm4 family.</text>
</comment>
<keyword evidence="3" id="KW-0694">RNA-binding</keyword>
<dbReference type="InterPro" id="IPR005510">
    <property type="entry name" value="Csm4"/>
</dbReference>
<proteinExistence type="inferred from homology"/>
<evidence type="ECO:0000256" key="2">
    <source>
        <dbReference type="ARBA" id="ARBA00016109"/>
    </source>
</evidence>
<evidence type="ECO:0000256" key="1">
    <source>
        <dbReference type="ARBA" id="ARBA00005772"/>
    </source>
</evidence>
<dbReference type="EMBL" id="AFHQ01000005">
    <property type="protein sequence ID" value="EGK62259.1"/>
    <property type="molecule type" value="Genomic_DNA"/>
</dbReference>
<dbReference type="STRING" id="888060.HMPREF9081_0263"/>
<dbReference type="GO" id="GO:0003723">
    <property type="term" value="F:RNA binding"/>
    <property type="evidence" value="ECO:0007669"/>
    <property type="project" value="UniProtKB-KW"/>
</dbReference>
<evidence type="ECO:0000313" key="6">
    <source>
        <dbReference type="EMBL" id="EGK62259.1"/>
    </source>
</evidence>
<reference evidence="6 7" key="1">
    <citation type="submission" date="2011-04" db="EMBL/GenBank/DDBJ databases">
        <authorList>
            <person name="Muzny D."/>
            <person name="Qin X."/>
            <person name="Deng J."/>
            <person name="Jiang H."/>
            <person name="Liu Y."/>
            <person name="Qu J."/>
            <person name="Song X.-Z."/>
            <person name="Zhang L."/>
            <person name="Thornton R."/>
            <person name="Coyle M."/>
            <person name="Francisco L."/>
            <person name="Jackson L."/>
            <person name="Javaid M."/>
            <person name="Korchina V."/>
            <person name="Kovar C."/>
            <person name="Mata R."/>
            <person name="Mathew T."/>
            <person name="Ngo R."/>
            <person name="Nguyen L."/>
            <person name="Nguyen N."/>
            <person name="Okwuonu G."/>
            <person name="Ongeri F."/>
            <person name="Pham C."/>
            <person name="Simmons D."/>
            <person name="Wilczek-Boney K."/>
            <person name="Hale W."/>
            <person name="Jakkamsetti A."/>
            <person name="Pham P."/>
            <person name="Ruth R."/>
            <person name="San Lucas F."/>
            <person name="Warren J."/>
            <person name="Zhang J."/>
            <person name="Zhao Z."/>
            <person name="Zhou C."/>
            <person name="Zhu D."/>
            <person name="Lee S."/>
            <person name="Bess C."/>
            <person name="Blankenburg K."/>
            <person name="Forbes L."/>
            <person name="Fu Q."/>
            <person name="Gubbala S."/>
            <person name="Hirani K."/>
            <person name="Jayaseelan J.C."/>
            <person name="Lara F."/>
            <person name="Munidasa M."/>
            <person name="Palculict T."/>
            <person name="Patil S."/>
            <person name="Pu L.-L."/>
            <person name="Saada N."/>
            <person name="Tang L."/>
            <person name="Weissenberger G."/>
            <person name="Zhu Y."/>
            <person name="Hemphill L."/>
            <person name="Shang Y."/>
            <person name="Youmans B."/>
            <person name="Ayvaz T."/>
            <person name="Ross M."/>
            <person name="Santibanez J."/>
            <person name="Aqrawi P."/>
            <person name="Gross S."/>
            <person name="Joshi V."/>
            <person name="Fowler G."/>
            <person name="Nazareth L."/>
            <person name="Reid J."/>
            <person name="Worley K."/>
            <person name="Petrosino J."/>
            <person name="Highlander S."/>
            <person name="Gibbs R."/>
        </authorList>
    </citation>
    <scope>NUCLEOTIDE SEQUENCE [LARGE SCALE GENOMIC DNA]</scope>
    <source>
        <strain evidence="6 7">DSM 2778</strain>
    </source>
</reference>
<evidence type="ECO:0000256" key="3">
    <source>
        <dbReference type="ARBA" id="ARBA00022884"/>
    </source>
</evidence>
<dbReference type="RefSeq" id="WP_006305073.1">
    <property type="nucleotide sequence ID" value="NZ_GL892076.1"/>
</dbReference>
<protein>
    <recommendedName>
        <fullName evidence="2">CRISPR system Cms protein Csm4</fullName>
    </recommendedName>
</protein>
<keyword evidence="4" id="KW-0051">Antiviral defense</keyword>
<dbReference type="eggNOG" id="COG1567">
    <property type="taxonomic scope" value="Bacteria"/>
</dbReference>
<dbReference type="Proteomes" id="UP000004067">
    <property type="component" value="Unassembled WGS sequence"/>
</dbReference>
<dbReference type="NCBIfam" id="TIGR01903">
    <property type="entry name" value="cas5_csm4"/>
    <property type="match status" value="1"/>
</dbReference>
<comment type="caution">
    <text evidence="6">The sequence shown here is derived from an EMBL/GenBank/DDBJ whole genome shotgun (WGS) entry which is preliminary data.</text>
</comment>
<sequence>MSYVIYPLQFDTAVHFAQAGRGGRLDEAGTEYGADALFSALCAELAATGEMDALAHLHERVAARELLFSDLLPWRVDAVGEMEFYVPRPVLRIEGTGEARANFVETCSRATERKKQKSMKYLRASCMADYVDAMRTGAPFSSAAEFGTASLRQRVNTREAEPLPYYVGQFDFHRDAGLYLLAYVHHAEDADFLRELLIWLGLSGIGGKRTSGFGKFHIAEDEIVLDADGIYADDAALYALLHAADAPWQMTIAPVVPAAEELPRVKDGAYRLRRTGGFITAPAHEAEKKNSIYLIDAGSCLRTRIGGSLAELCTYDGHPVWRYGFGLYLGVTA</sequence>
<dbReference type="AlphaFoldDB" id="F5RJ28"/>
<feature type="domain" description="Csm4 C-terminal" evidence="5">
    <location>
        <begin position="245"/>
        <end position="331"/>
    </location>
</feature>
<name>F5RJ28_9FIRM</name>
<dbReference type="Pfam" id="PF17953">
    <property type="entry name" value="Csm4_C"/>
    <property type="match status" value="1"/>
</dbReference>
<dbReference type="HOGENOM" id="CLU_062371_1_0_9"/>
<dbReference type="OrthoDB" id="9792564at2"/>
<accession>F5RJ28</accession>
<evidence type="ECO:0000259" key="5">
    <source>
        <dbReference type="Pfam" id="PF17953"/>
    </source>
</evidence>
<gene>
    <name evidence="6" type="primary">csm4</name>
    <name evidence="6" type="ORF">HMPREF9081_0263</name>
</gene>
<dbReference type="GO" id="GO:0051607">
    <property type="term" value="P:defense response to virus"/>
    <property type="evidence" value="ECO:0007669"/>
    <property type="project" value="UniProtKB-KW"/>
</dbReference>
<evidence type="ECO:0000313" key="7">
    <source>
        <dbReference type="Proteomes" id="UP000004067"/>
    </source>
</evidence>
<evidence type="ECO:0000256" key="4">
    <source>
        <dbReference type="ARBA" id="ARBA00023118"/>
    </source>
</evidence>
<dbReference type="InterPro" id="IPR040932">
    <property type="entry name" value="Csm4_C"/>
</dbReference>
<organism evidence="6 7">
    <name type="scientific">Centipeda periodontii DSM 2778</name>
    <dbReference type="NCBI Taxonomy" id="888060"/>
    <lineage>
        <taxon>Bacteria</taxon>
        <taxon>Bacillati</taxon>
        <taxon>Bacillota</taxon>
        <taxon>Negativicutes</taxon>
        <taxon>Selenomonadales</taxon>
        <taxon>Selenomonadaceae</taxon>
        <taxon>Centipeda</taxon>
    </lineage>
</organism>